<protein>
    <submittedName>
        <fullName evidence="5">Uncharacterized protein</fullName>
    </submittedName>
</protein>
<evidence type="ECO:0000313" key="6">
    <source>
        <dbReference type="Proteomes" id="UP000293360"/>
    </source>
</evidence>
<evidence type="ECO:0000256" key="4">
    <source>
        <dbReference type="SAM" id="MobiDB-lite"/>
    </source>
</evidence>
<evidence type="ECO:0000256" key="1">
    <source>
        <dbReference type="ARBA" id="ARBA00004685"/>
    </source>
</evidence>
<gene>
    <name evidence="5" type="ORF">DL764_000619</name>
</gene>
<dbReference type="EMBL" id="QJNU01000018">
    <property type="protein sequence ID" value="RYP10436.1"/>
    <property type="molecule type" value="Genomic_DNA"/>
</dbReference>
<dbReference type="PANTHER" id="PTHR33365">
    <property type="entry name" value="YALI0B05434P"/>
    <property type="match status" value="1"/>
</dbReference>
<evidence type="ECO:0000256" key="2">
    <source>
        <dbReference type="ARBA" id="ARBA00023002"/>
    </source>
</evidence>
<keyword evidence="2" id="KW-0560">Oxidoreductase</keyword>
<reference evidence="5 6" key="1">
    <citation type="submission" date="2018-06" db="EMBL/GenBank/DDBJ databases">
        <title>Complete Genomes of Monosporascus.</title>
        <authorList>
            <person name="Robinson A.J."/>
            <person name="Natvig D.O."/>
        </authorList>
    </citation>
    <scope>NUCLEOTIDE SEQUENCE [LARGE SCALE GENOMIC DNA]</scope>
    <source>
        <strain evidence="5 6">CBS 110550</strain>
    </source>
</reference>
<dbReference type="GO" id="GO:0016491">
    <property type="term" value="F:oxidoreductase activity"/>
    <property type="evidence" value="ECO:0007669"/>
    <property type="project" value="UniProtKB-KW"/>
</dbReference>
<evidence type="ECO:0000313" key="5">
    <source>
        <dbReference type="EMBL" id="RYP10436.1"/>
    </source>
</evidence>
<dbReference type="GO" id="GO:0043386">
    <property type="term" value="P:mycotoxin biosynthetic process"/>
    <property type="evidence" value="ECO:0007669"/>
    <property type="project" value="InterPro"/>
</dbReference>
<organism evidence="5 6">
    <name type="scientific">Monosporascus ibericus</name>
    <dbReference type="NCBI Taxonomy" id="155417"/>
    <lineage>
        <taxon>Eukaryota</taxon>
        <taxon>Fungi</taxon>
        <taxon>Dikarya</taxon>
        <taxon>Ascomycota</taxon>
        <taxon>Pezizomycotina</taxon>
        <taxon>Sordariomycetes</taxon>
        <taxon>Xylariomycetidae</taxon>
        <taxon>Xylariales</taxon>
        <taxon>Xylariales incertae sedis</taxon>
        <taxon>Monosporascus</taxon>
    </lineage>
</organism>
<keyword evidence="6" id="KW-1185">Reference proteome</keyword>
<dbReference type="STRING" id="155417.A0A4Q4TSL0"/>
<dbReference type="OrthoDB" id="3687641at2759"/>
<comment type="pathway">
    <text evidence="1">Mycotoxin biosynthesis.</text>
</comment>
<comment type="similarity">
    <text evidence="3">Belongs to the ustYa family.</text>
</comment>
<dbReference type="PANTHER" id="PTHR33365:SF11">
    <property type="entry name" value="TAT PATHWAY SIGNAL SEQUENCE"/>
    <property type="match status" value="1"/>
</dbReference>
<evidence type="ECO:0000256" key="3">
    <source>
        <dbReference type="ARBA" id="ARBA00035112"/>
    </source>
</evidence>
<accession>A0A4Q4TSL0</accession>
<sequence length="462" mass="52951">MKDDHRSSPYETIRIEDHDDSSTEFDETIDLNDKDYMSTSSHPTKRRWLPALREHGWLVNAVLLLVIIVQLIEKGWHKHGKDHYFEGAGDLTGFAPEFPQQIMKFTPDPGFVPENTSEFFTEETRRKWLGLVPRGLGYLEIPNPGDYDNLPTPLAEFPEQFVVTSSMTHQLHCLSIMCCGDVALEGEQTTFPDGFDGSDGWDAKHVCKDYSQVYDYLDRNRPSGSTEPVKNPKELHLVEALNAYNMRHQNREHRAWAWIDRKIMQIPHRSVGIANEPEWASSNAAPGDEDDRIYWDFMQRWSPLATWPNRLIPGDPGCLKNDYSALIRLQGCSYRAMEPRFSYWGVVGIILWSMNNVDNATPGFILRPPDTEVLSAMGNAGEEQELIQQFREVLENEYQRENNAHFTREVGQLFRPLRTSSGGPVQDWAIDAVIGVQHGGSQFRAGLRLASRSCRLCIYEYR</sequence>
<dbReference type="Proteomes" id="UP000293360">
    <property type="component" value="Unassembled WGS sequence"/>
</dbReference>
<feature type="compositionally biased region" description="Basic and acidic residues" evidence="4">
    <location>
        <begin position="1"/>
        <end position="21"/>
    </location>
</feature>
<comment type="caution">
    <text evidence="5">The sequence shown here is derived from an EMBL/GenBank/DDBJ whole genome shotgun (WGS) entry which is preliminary data.</text>
</comment>
<proteinExistence type="inferred from homology"/>
<dbReference type="AlphaFoldDB" id="A0A4Q4TSL0"/>
<name>A0A4Q4TSL0_9PEZI</name>
<feature type="region of interest" description="Disordered" evidence="4">
    <location>
        <begin position="1"/>
        <end position="24"/>
    </location>
</feature>
<dbReference type="InterPro" id="IPR021765">
    <property type="entry name" value="UstYa-like"/>
</dbReference>